<dbReference type="AlphaFoldDB" id="A0A2P2MZS7"/>
<sequence length="42" mass="4686">MFTGIRLLILSCRTFLLEFGDICFYHAIVQGHGSVGPHNCSM</sequence>
<accession>A0A2P2MZS7</accession>
<dbReference type="EMBL" id="GGEC01055232">
    <property type="protein sequence ID" value="MBX35716.1"/>
    <property type="molecule type" value="Transcribed_RNA"/>
</dbReference>
<organism evidence="1">
    <name type="scientific">Rhizophora mucronata</name>
    <name type="common">Asiatic mangrove</name>
    <dbReference type="NCBI Taxonomy" id="61149"/>
    <lineage>
        <taxon>Eukaryota</taxon>
        <taxon>Viridiplantae</taxon>
        <taxon>Streptophyta</taxon>
        <taxon>Embryophyta</taxon>
        <taxon>Tracheophyta</taxon>
        <taxon>Spermatophyta</taxon>
        <taxon>Magnoliopsida</taxon>
        <taxon>eudicotyledons</taxon>
        <taxon>Gunneridae</taxon>
        <taxon>Pentapetalae</taxon>
        <taxon>rosids</taxon>
        <taxon>fabids</taxon>
        <taxon>Malpighiales</taxon>
        <taxon>Rhizophoraceae</taxon>
        <taxon>Rhizophora</taxon>
    </lineage>
</organism>
<reference evidence="1" key="1">
    <citation type="submission" date="2018-02" db="EMBL/GenBank/DDBJ databases">
        <title>Rhizophora mucronata_Transcriptome.</title>
        <authorList>
            <person name="Meera S.P."/>
            <person name="Sreeshan A."/>
            <person name="Augustine A."/>
        </authorList>
    </citation>
    <scope>NUCLEOTIDE SEQUENCE</scope>
    <source>
        <tissue evidence="1">Leaf</tissue>
    </source>
</reference>
<name>A0A2P2MZS7_RHIMU</name>
<evidence type="ECO:0000313" key="1">
    <source>
        <dbReference type="EMBL" id="MBX35716.1"/>
    </source>
</evidence>
<proteinExistence type="predicted"/>
<protein>
    <submittedName>
        <fullName evidence="1">Uncharacterized protein</fullName>
    </submittedName>
</protein>